<evidence type="ECO:0000313" key="1">
    <source>
        <dbReference type="EMBL" id="GAW93984.1"/>
    </source>
</evidence>
<evidence type="ECO:0000313" key="2">
    <source>
        <dbReference type="Proteomes" id="UP000197032"/>
    </source>
</evidence>
<sequence>SCQVDLGNFFDFLSSNGNWGFMYDMLVIGMQGVHNILLQFPLLKQLPVA</sequence>
<dbReference type="Proteomes" id="UP000197032">
    <property type="component" value="Unassembled WGS sequence"/>
</dbReference>
<dbReference type="AlphaFoldDB" id="A0A1Z5HWU6"/>
<reference evidence="2" key="1">
    <citation type="journal article" date="2017" name="Appl. Environ. Microbiol.">
        <title>Genomic analysis of Calderihabitans maritimus KKC1, a thermophilic hydrogenogenic carboxydotrophic bacterium isolated from marine sediment.</title>
        <authorList>
            <person name="Omae K."/>
            <person name="Yoneda Y."/>
            <person name="Fukuyama Y."/>
            <person name="Yoshida T."/>
            <person name="Sako Y."/>
        </authorList>
    </citation>
    <scope>NUCLEOTIDE SEQUENCE [LARGE SCALE GENOMIC DNA]</scope>
    <source>
        <strain evidence="2">KKC1</strain>
    </source>
</reference>
<gene>
    <name evidence="1" type="ORF">KKC1_31040</name>
</gene>
<protein>
    <submittedName>
        <fullName evidence="1">Uncharacterized protein</fullName>
    </submittedName>
</protein>
<organism evidence="1 2">
    <name type="scientific">Calderihabitans maritimus</name>
    <dbReference type="NCBI Taxonomy" id="1246530"/>
    <lineage>
        <taxon>Bacteria</taxon>
        <taxon>Bacillati</taxon>
        <taxon>Bacillota</taxon>
        <taxon>Clostridia</taxon>
        <taxon>Neomoorellales</taxon>
        <taxon>Calderihabitantaceae</taxon>
        <taxon>Calderihabitans</taxon>
    </lineage>
</organism>
<keyword evidence="2" id="KW-1185">Reference proteome</keyword>
<proteinExistence type="predicted"/>
<name>A0A1Z5HWU6_9FIRM</name>
<dbReference type="EMBL" id="BDGJ01000196">
    <property type="protein sequence ID" value="GAW93984.1"/>
    <property type="molecule type" value="Genomic_DNA"/>
</dbReference>
<accession>A0A1Z5HWU6</accession>
<comment type="caution">
    <text evidence="1">The sequence shown here is derived from an EMBL/GenBank/DDBJ whole genome shotgun (WGS) entry which is preliminary data.</text>
</comment>
<feature type="non-terminal residue" evidence="1">
    <location>
        <position position="1"/>
    </location>
</feature>